<proteinExistence type="predicted"/>
<evidence type="ECO:0000313" key="3">
    <source>
        <dbReference type="Proteomes" id="UP000294847"/>
    </source>
</evidence>
<dbReference type="EMBL" id="CP034207">
    <property type="protein sequence ID" value="QBZ60828.1"/>
    <property type="molecule type" value="Genomic_DNA"/>
</dbReference>
<sequence>MHNIHLLLFLTAAIGPAASPQSGVVSAIPSTGISALTSSTILESIPLPPPQLRRETQPSPECLEVNGGEQQCCRALQSGDQELVRWLAKIYGYNMTPDVVNGLKFPLTVDVVRVTQ</sequence>
<keyword evidence="1" id="KW-0732">Signal</keyword>
<dbReference type="Proteomes" id="UP000294847">
    <property type="component" value="Chromosome 4"/>
</dbReference>
<evidence type="ECO:0008006" key="4">
    <source>
        <dbReference type="Google" id="ProtNLM"/>
    </source>
</evidence>
<name>A0A4V1C6R7_PYROR</name>
<accession>A0A4V1C6R7</accession>
<evidence type="ECO:0000256" key="1">
    <source>
        <dbReference type="SAM" id="SignalP"/>
    </source>
</evidence>
<feature type="chain" id="PRO_5020388193" description="Hydrophobin" evidence="1">
    <location>
        <begin position="20"/>
        <end position="116"/>
    </location>
</feature>
<organism evidence="2 3">
    <name type="scientific">Pyricularia oryzae</name>
    <name type="common">Rice blast fungus</name>
    <name type="synonym">Magnaporthe oryzae</name>
    <dbReference type="NCBI Taxonomy" id="318829"/>
    <lineage>
        <taxon>Eukaryota</taxon>
        <taxon>Fungi</taxon>
        <taxon>Dikarya</taxon>
        <taxon>Ascomycota</taxon>
        <taxon>Pezizomycotina</taxon>
        <taxon>Sordariomycetes</taxon>
        <taxon>Sordariomycetidae</taxon>
        <taxon>Magnaporthales</taxon>
        <taxon>Pyriculariaceae</taxon>
        <taxon>Pyricularia</taxon>
    </lineage>
</organism>
<protein>
    <recommendedName>
        <fullName evidence="4">Hydrophobin</fullName>
    </recommendedName>
</protein>
<reference evidence="2 3" key="1">
    <citation type="journal article" date="2019" name="Mol. Biol. Evol.">
        <title>Blast fungal genomes show frequent chromosomal changes, gene gains and losses, and effector gene turnover.</title>
        <authorList>
            <person name="Gomez Luciano L.B."/>
            <person name="Jason Tsai I."/>
            <person name="Chuma I."/>
            <person name="Tosa Y."/>
            <person name="Chen Y.H."/>
            <person name="Li J.Y."/>
            <person name="Li M.Y."/>
            <person name="Jade Lu M.Y."/>
            <person name="Nakayashiki H."/>
            <person name="Li W.H."/>
        </authorList>
    </citation>
    <scope>NUCLEOTIDE SEQUENCE [LARGE SCALE GENOMIC DNA]</scope>
    <source>
        <strain evidence="2">MZ5-1-6</strain>
    </source>
</reference>
<dbReference type="AlphaFoldDB" id="A0A4V1C6R7"/>
<feature type="signal peptide" evidence="1">
    <location>
        <begin position="1"/>
        <end position="19"/>
    </location>
</feature>
<evidence type="ECO:0000313" key="2">
    <source>
        <dbReference type="EMBL" id="QBZ60828.1"/>
    </source>
</evidence>
<gene>
    <name evidence="2" type="ORF">PoMZ_07771</name>
</gene>